<dbReference type="InterPro" id="IPR018750">
    <property type="entry name" value="DUF2306_membrane"/>
</dbReference>
<evidence type="ECO:0000313" key="3">
    <source>
        <dbReference type="Proteomes" id="UP000245624"/>
    </source>
</evidence>
<dbReference type="OrthoDB" id="195502at2"/>
<feature type="transmembrane region" description="Helical" evidence="1">
    <location>
        <begin position="46"/>
        <end position="68"/>
    </location>
</feature>
<comment type="caution">
    <text evidence="2">The sequence shown here is derived from an EMBL/GenBank/DDBJ whole genome shotgun (WGS) entry which is preliminary data.</text>
</comment>
<keyword evidence="1" id="KW-0472">Membrane</keyword>
<organism evidence="2 3">
    <name type="scientific">Gracilibacillus dipsosauri</name>
    <dbReference type="NCBI Taxonomy" id="178340"/>
    <lineage>
        <taxon>Bacteria</taxon>
        <taxon>Bacillati</taxon>
        <taxon>Bacillota</taxon>
        <taxon>Bacilli</taxon>
        <taxon>Bacillales</taxon>
        <taxon>Bacillaceae</taxon>
        <taxon>Gracilibacillus</taxon>
    </lineage>
</organism>
<protein>
    <recommendedName>
        <fullName evidence="4">DUF2306 domain-containing protein</fullName>
    </recommendedName>
</protein>
<sequence length="205" mass="23837">MNKSIRILILLIPLMWIFHTLSKNFIVDPQFVKFIARKDQILTNESLWIIMIRIHIILAIISLLTGPLGVIKKIRIQSIRFHRWNGRIYVLSILFNFLPGVYVSFFATGGWPSTLGFLILNTLWLGITILGYVAIRRKKINLHRQWILRSFFLSFANITIYILVAISHNALNLPYSLSYTIAVWLCWVLNLAIAEIIIRKKVFSS</sequence>
<dbReference type="EMBL" id="QGTD01000004">
    <property type="protein sequence ID" value="PWU69829.1"/>
    <property type="molecule type" value="Genomic_DNA"/>
</dbReference>
<gene>
    <name evidence="2" type="ORF">DLJ74_02545</name>
</gene>
<dbReference type="AlphaFoldDB" id="A0A317L7R9"/>
<feature type="transmembrane region" description="Helical" evidence="1">
    <location>
        <begin position="177"/>
        <end position="198"/>
    </location>
</feature>
<keyword evidence="1" id="KW-1133">Transmembrane helix</keyword>
<evidence type="ECO:0008006" key="4">
    <source>
        <dbReference type="Google" id="ProtNLM"/>
    </source>
</evidence>
<dbReference type="Proteomes" id="UP000245624">
    <property type="component" value="Unassembled WGS sequence"/>
</dbReference>
<evidence type="ECO:0000256" key="1">
    <source>
        <dbReference type="SAM" id="Phobius"/>
    </source>
</evidence>
<dbReference type="Pfam" id="PF10067">
    <property type="entry name" value="DUF2306"/>
    <property type="match status" value="1"/>
</dbReference>
<feature type="transmembrane region" description="Helical" evidence="1">
    <location>
        <begin position="88"/>
        <end position="109"/>
    </location>
</feature>
<feature type="transmembrane region" description="Helical" evidence="1">
    <location>
        <begin position="147"/>
        <end position="171"/>
    </location>
</feature>
<evidence type="ECO:0000313" key="2">
    <source>
        <dbReference type="EMBL" id="PWU69829.1"/>
    </source>
</evidence>
<keyword evidence="1" id="KW-0812">Transmembrane</keyword>
<reference evidence="2 3" key="1">
    <citation type="submission" date="2018-05" db="EMBL/GenBank/DDBJ databases">
        <title>Genomic analysis of Gracilibacillus dipsosauri DD1 reveals novel features of a salt-tolerant amylase.</title>
        <authorList>
            <person name="Deutch C.E."/>
            <person name="Yang S."/>
        </authorList>
    </citation>
    <scope>NUCLEOTIDE SEQUENCE [LARGE SCALE GENOMIC DNA]</scope>
    <source>
        <strain evidence="2 3">DD1</strain>
    </source>
</reference>
<name>A0A317L7R9_9BACI</name>
<feature type="transmembrane region" description="Helical" evidence="1">
    <location>
        <begin position="115"/>
        <end position="135"/>
    </location>
</feature>
<keyword evidence="3" id="KW-1185">Reference proteome</keyword>
<proteinExistence type="predicted"/>
<dbReference type="RefSeq" id="WP_109983228.1">
    <property type="nucleotide sequence ID" value="NZ_QGTD01000004.1"/>
</dbReference>
<accession>A0A317L7R9</accession>